<proteinExistence type="predicted"/>
<gene>
    <name evidence="1" type="ORF">GSBLH_T00005126001</name>
</gene>
<dbReference type="InParanoid" id="D8MBU4"/>
<evidence type="ECO:0000313" key="1">
    <source>
        <dbReference type="EMBL" id="CBK25533.2"/>
    </source>
</evidence>
<dbReference type="GeneID" id="24922106"/>
<name>D8MBU4_BLAHO</name>
<sequence>MILWNITRKIKTHCIRSLQTKKATKTHLHNIVNRSGNYQETIAFDDLDMIVIYQCNLLF</sequence>
<protein>
    <submittedName>
        <fullName evidence="1">Uncharacterized protein</fullName>
    </submittedName>
</protein>
<dbReference type="RefSeq" id="XP_012899581.1">
    <property type="nucleotide sequence ID" value="XM_013044127.1"/>
</dbReference>
<dbReference type="EMBL" id="FN668691">
    <property type="protein sequence ID" value="CBK25533.2"/>
    <property type="molecule type" value="Genomic_DNA"/>
</dbReference>
<dbReference type="AlphaFoldDB" id="D8MBU4"/>
<accession>D8MBU4</accession>
<organism evidence="1">
    <name type="scientific">Blastocystis hominis</name>
    <dbReference type="NCBI Taxonomy" id="12968"/>
    <lineage>
        <taxon>Eukaryota</taxon>
        <taxon>Sar</taxon>
        <taxon>Stramenopiles</taxon>
        <taxon>Bigyra</taxon>
        <taxon>Opalozoa</taxon>
        <taxon>Opalinata</taxon>
        <taxon>Blastocystidae</taxon>
        <taxon>Blastocystis</taxon>
    </lineage>
</organism>
<reference evidence="1" key="1">
    <citation type="submission" date="2010-02" db="EMBL/GenBank/DDBJ databases">
        <title>Sequencing and annotation of the Blastocystis hominis genome.</title>
        <authorList>
            <person name="Wincker P."/>
        </authorList>
    </citation>
    <scope>NUCLEOTIDE SEQUENCE</scope>
    <source>
        <strain evidence="1">Singapore isolate B</strain>
    </source>
</reference>
<evidence type="ECO:0000313" key="2">
    <source>
        <dbReference type="Proteomes" id="UP000008312"/>
    </source>
</evidence>
<keyword evidence="2" id="KW-1185">Reference proteome</keyword>
<dbReference type="Proteomes" id="UP000008312">
    <property type="component" value="Unassembled WGS sequence"/>
</dbReference>